<dbReference type="Proteomes" id="UP000325081">
    <property type="component" value="Unassembled WGS sequence"/>
</dbReference>
<evidence type="ECO:0000256" key="4">
    <source>
        <dbReference type="ARBA" id="ARBA00022679"/>
    </source>
</evidence>
<comment type="similarity">
    <text evidence="1">Belongs to the glycosyltransferase 1 family. Plant sucrose synthase subfamily.</text>
</comment>
<evidence type="ECO:0000256" key="2">
    <source>
        <dbReference type="ARBA" id="ARBA00012540"/>
    </source>
</evidence>
<dbReference type="OrthoDB" id="1747388at2759"/>
<evidence type="ECO:0000313" key="8">
    <source>
        <dbReference type="Proteomes" id="UP000325081"/>
    </source>
</evidence>
<dbReference type="PANTHER" id="PTHR45839">
    <property type="match status" value="1"/>
</dbReference>
<protein>
    <recommendedName>
        <fullName evidence="2">sucrose synthase</fullName>
        <ecNumber evidence="2">2.4.1.13</ecNumber>
    </recommendedName>
</protein>
<accession>A0A5A7QLP3</accession>
<dbReference type="PANTHER" id="PTHR45839:SF7">
    <property type="entry name" value="SUCROSE SYNTHASE 1"/>
    <property type="match status" value="1"/>
</dbReference>
<comment type="caution">
    <text evidence="7">The sequence shown here is derived from an EMBL/GenBank/DDBJ whole genome shotgun (WGS) entry which is preliminary data.</text>
</comment>
<dbReference type="GO" id="GO:0016157">
    <property type="term" value="F:sucrose synthase activity"/>
    <property type="evidence" value="ECO:0007669"/>
    <property type="project" value="UniProtKB-EC"/>
</dbReference>
<keyword evidence="6" id="KW-1133">Transmembrane helix</keyword>
<keyword evidence="8" id="KW-1185">Reference proteome</keyword>
<dbReference type="AlphaFoldDB" id="A0A5A7QLP3"/>
<sequence length="235" mass="27340">MAIKLPFHFHMRVVRFLFGTPLFVTPLLWGYRDIFTPGLANKPAKQPSYPLFHLLRIFTYHSLELFASKLLLSLFETKDLSNGYIRTFPCGLSIYSHDQEMWPIAYIDRLSIIGLTDSHVLLTYLLKGQGQDTNLYPYLLAMPLAQQESNLRIPEPETNDLPLSYVPSPTGQKKGQLYRALYSFFDKDLRKPIFFTMARLDRVKNLTRLVEWYGKNARLRELVHLVVVGGDRRKE</sequence>
<evidence type="ECO:0000313" key="7">
    <source>
        <dbReference type="EMBL" id="GER46159.1"/>
    </source>
</evidence>
<gene>
    <name evidence="7" type="ORF">STAS_23171</name>
</gene>
<organism evidence="7 8">
    <name type="scientific">Striga asiatica</name>
    <name type="common">Asiatic witchweed</name>
    <name type="synonym">Buchnera asiatica</name>
    <dbReference type="NCBI Taxonomy" id="4170"/>
    <lineage>
        <taxon>Eukaryota</taxon>
        <taxon>Viridiplantae</taxon>
        <taxon>Streptophyta</taxon>
        <taxon>Embryophyta</taxon>
        <taxon>Tracheophyta</taxon>
        <taxon>Spermatophyta</taxon>
        <taxon>Magnoliopsida</taxon>
        <taxon>eudicotyledons</taxon>
        <taxon>Gunneridae</taxon>
        <taxon>Pentapetalae</taxon>
        <taxon>asterids</taxon>
        <taxon>lamiids</taxon>
        <taxon>Lamiales</taxon>
        <taxon>Orobanchaceae</taxon>
        <taxon>Buchnereae</taxon>
        <taxon>Striga</taxon>
    </lineage>
</organism>
<dbReference type="EC" id="2.4.1.13" evidence="2"/>
<dbReference type="InterPro" id="IPR012820">
    <property type="entry name" value="Sucrose_synthase_pln/cyn"/>
</dbReference>
<keyword evidence="6" id="KW-0812">Transmembrane</keyword>
<evidence type="ECO:0000256" key="5">
    <source>
        <dbReference type="ARBA" id="ARBA00049030"/>
    </source>
</evidence>
<dbReference type="GO" id="GO:0005985">
    <property type="term" value="P:sucrose metabolic process"/>
    <property type="evidence" value="ECO:0007669"/>
    <property type="project" value="InterPro"/>
</dbReference>
<reference evidence="8" key="1">
    <citation type="journal article" date="2019" name="Curr. Biol.">
        <title>Genome Sequence of Striga asiatica Provides Insight into the Evolution of Plant Parasitism.</title>
        <authorList>
            <person name="Yoshida S."/>
            <person name="Kim S."/>
            <person name="Wafula E.K."/>
            <person name="Tanskanen J."/>
            <person name="Kim Y.M."/>
            <person name="Honaas L."/>
            <person name="Yang Z."/>
            <person name="Spallek T."/>
            <person name="Conn C.E."/>
            <person name="Ichihashi Y."/>
            <person name="Cheong K."/>
            <person name="Cui S."/>
            <person name="Der J.P."/>
            <person name="Gundlach H."/>
            <person name="Jiao Y."/>
            <person name="Hori C."/>
            <person name="Ishida J.K."/>
            <person name="Kasahara H."/>
            <person name="Kiba T."/>
            <person name="Kim M.S."/>
            <person name="Koo N."/>
            <person name="Laohavisit A."/>
            <person name="Lee Y.H."/>
            <person name="Lumba S."/>
            <person name="McCourt P."/>
            <person name="Mortimer J.C."/>
            <person name="Mutuku J.M."/>
            <person name="Nomura T."/>
            <person name="Sasaki-Sekimoto Y."/>
            <person name="Seto Y."/>
            <person name="Wang Y."/>
            <person name="Wakatake T."/>
            <person name="Sakakibara H."/>
            <person name="Demura T."/>
            <person name="Yamaguchi S."/>
            <person name="Yoneyama K."/>
            <person name="Manabe R.I."/>
            <person name="Nelson D.C."/>
            <person name="Schulman A.H."/>
            <person name="Timko M.P."/>
            <person name="dePamphilis C.W."/>
            <person name="Choi D."/>
            <person name="Shirasu K."/>
        </authorList>
    </citation>
    <scope>NUCLEOTIDE SEQUENCE [LARGE SCALE GENOMIC DNA]</scope>
    <source>
        <strain evidence="8">cv. UVA1</strain>
    </source>
</reference>
<feature type="transmembrane region" description="Helical" evidence="6">
    <location>
        <begin position="12"/>
        <end position="31"/>
    </location>
</feature>
<proteinExistence type="inferred from homology"/>
<evidence type="ECO:0000256" key="3">
    <source>
        <dbReference type="ARBA" id="ARBA00022676"/>
    </source>
</evidence>
<dbReference type="Gene3D" id="3.40.50.2000">
    <property type="entry name" value="Glycogen Phosphorylase B"/>
    <property type="match status" value="1"/>
</dbReference>
<evidence type="ECO:0000256" key="6">
    <source>
        <dbReference type="SAM" id="Phobius"/>
    </source>
</evidence>
<comment type="catalytic activity">
    <reaction evidence="5">
        <text>an NDP-alpha-D-glucose + D-fructose = a ribonucleoside 5'-diphosphate + sucrose + H(+)</text>
        <dbReference type="Rhea" id="RHEA:16241"/>
        <dbReference type="ChEBI" id="CHEBI:15378"/>
        <dbReference type="ChEBI" id="CHEBI:17992"/>
        <dbReference type="ChEBI" id="CHEBI:37721"/>
        <dbReference type="ChEBI" id="CHEBI:57930"/>
        <dbReference type="ChEBI" id="CHEBI:76533"/>
        <dbReference type="EC" id="2.4.1.13"/>
    </reaction>
</comment>
<evidence type="ECO:0000256" key="1">
    <source>
        <dbReference type="ARBA" id="ARBA00005894"/>
    </source>
</evidence>
<dbReference type="EMBL" id="BKCP01007405">
    <property type="protein sequence ID" value="GER46159.1"/>
    <property type="molecule type" value="Genomic_DNA"/>
</dbReference>
<name>A0A5A7QLP3_STRAF</name>
<keyword evidence="3" id="KW-0328">Glycosyltransferase</keyword>
<keyword evidence="6" id="KW-0472">Membrane</keyword>
<keyword evidence="4" id="KW-0808">Transferase</keyword>